<keyword evidence="9" id="KW-0539">Nucleus</keyword>
<gene>
    <name evidence="16" type="primary">LOC116286431</name>
</gene>
<feature type="compositionally biased region" description="Basic and acidic residues" evidence="11">
    <location>
        <begin position="141"/>
        <end position="152"/>
    </location>
</feature>
<dbReference type="Gene3D" id="3.30.1370.50">
    <property type="entry name" value="R3H-like domain"/>
    <property type="match status" value="1"/>
</dbReference>
<feature type="compositionally biased region" description="Polar residues" evidence="11">
    <location>
        <begin position="155"/>
        <end position="167"/>
    </location>
</feature>
<keyword evidence="15" id="KW-1185">Reference proteome</keyword>
<evidence type="ECO:0000259" key="12">
    <source>
        <dbReference type="PROSITE" id="PS50016"/>
    </source>
</evidence>
<feature type="region of interest" description="Disordered" evidence="11">
    <location>
        <begin position="1131"/>
        <end position="1181"/>
    </location>
</feature>
<dbReference type="GeneID" id="116286431"/>
<dbReference type="PROSITE" id="PS50089">
    <property type="entry name" value="ZF_RING_2"/>
    <property type="match status" value="1"/>
</dbReference>
<dbReference type="InterPro" id="IPR001374">
    <property type="entry name" value="R3H_dom"/>
</dbReference>
<dbReference type="InterPro" id="IPR019787">
    <property type="entry name" value="Znf_PHD-finger"/>
</dbReference>
<dbReference type="SMART" id="SM00438">
    <property type="entry name" value="ZnF_NFX"/>
    <property type="match status" value="9"/>
</dbReference>
<dbReference type="GO" id="GO:0008270">
    <property type="term" value="F:zinc ion binding"/>
    <property type="evidence" value="ECO:0007669"/>
    <property type="project" value="UniProtKB-KW"/>
</dbReference>
<feature type="domain" description="RING-type" evidence="13">
    <location>
        <begin position="399"/>
        <end position="451"/>
    </location>
</feature>
<dbReference type="Pfam" id="PF01422">
    <property type="entry name" value="zf-NF-X1"/>
    <property type="match status" value="8"/>
</dbReference>
<dbReference type="AlphaFoldDB" id="A0A6P8H8P8"/>
<dbReference type="OrthoDB" id="6512771at2759"/>
<evidence type="ECO:0000313" key="16">
    <source>
        <dbReference type="RefSeq" id="XP_031548805.1"/>
    </source>
</evidence>
<feature type="compositionally biased region" description="Basic and acidic residues" evidence="11">
    <location>
        <begin position="17"/>
        <end position="38"/>
    </location>
</feature>
<evidence type="ECO:0000313" key="15">
    <source>
        <dbReference type="Proteomes" id="UP000515163"/>
    </source>
</evidence>
<dbReference type="GO" id="GO:0000122">
    <property type="term" value="P:negative regulation of transcription by RNA polymerase II"/>
    <property type="evidence" value="ECO:0007669"/>
    <property type="project" value="TreeGrafter"/>
</dbReference>
<evidence type="ECO:0000256" key="10">
    <source>
        <dbReference type="PROSITE-ProRule" id="PRU00175"/>
    </source>
</evidence>
<feature type="compositionally biased region" description="Basic and acidic residues" evidence="11">
    <location>
        <begin position="118"/>
        <end position="129"/>
    </location>
</feature>
<feature type="compositionally biased region" description="Basic and acidic residues" evidence="11">
    <location>
        <begin position="75"/>
        <end position="92"/>
    </location>
</feature>
<evidence type="ECO:0000259" key="13">
    <source>
        <dbReference type="PROSITE" id="PS50089"/>
    </source>
</evidence>
<evidence type="ECO:0000256" key="1">
    <source>
        <dbReference type="ARBA" id="ARBA00004123"/>
    </source>
</evidence>
<dbReference type="FunCoup" id="A0A6P8H8P8">
    <property type="interactions" value="3469"/>
</dbReference>
<dbReference type="Pfam" id="PF01424">
    <property type="entry name" value="R3H"/>
    <property type="match status" value="1"/>
</dbReference>
<dbReference type="SMART" id="SM00393">
    <property type="entry name" value="R3H"/>
    <property type="match status" value="1"/>
</dbReference>
<comment type="subcellular location">
    <subcellularLocation>
        <location evidence="1">Nucleus</location>
    </subcellularLocation>
</comment>
<dbReference type="InterPro" id="IPR001841">
    <property type="entry name" value="Znf_RING"/>
</dbReference>
<dbReference type="PANTHER" id="PTHR12360:SF12">
    <property type="entry name" value="TRANSCRIPTIONAL REPRESSOR NF-X1"/>
    <property type="match status" value="1"/>
</dbReference>
<reference evidence="16" key="1">
    <citation type="submission" date="2025-08" db="UniProtKB">
        <authorList>
            <consortium name="RefSeq"/>
        </authorList>
    </citation>
    <scope>IDENTIFICATION</scope>
    <source>
        <tissue evidence="16">Tentacle</tissue>
    </source>
</reference>
<feature type="compositionally biased region" description="Basic and acidic residues" evidence="11">
    <location>
        <begin position="189"/>
        <end position="198"/>
    </location>
</feature>
<dbReference type="GO" id="GO:0000977">
    <property type="term" value="F:RNA polymerase II transcription regulatory region sequence-specific DNA binding"/>
    <property type="evidence" value="ECO:0007669"/>
    <property type="project" value="TreeGrafter"/>
</dbReference>
<dbReference type="CDD" id="cd16696">
    <property type="entry name" value="RING-CH-C4HC3_NFX1"/>
    <property type="match status" value="1"/>
</dbReference>
<protein>
    <submittedName>
        <fullName evidence="16">Transcriptional repressor NF-X1-like</fullName>
    </submittedName>
</protein>
<evidence type="ECO:0000256" key="3">
    <source>
        <dbReference type="ARBA" id="ARBA00022723"/>
    </source>
</evidence>
<comment type="similarity">
    <text evidence="2">Belongs to the NFX1 family.</text>
</comment>
<dbReference type="InterPro" id="IPR034078">
    <property type="entry name" value="NFX1_fam"/>
</dbReference>
<evidence type="ECO:0000256" key="6">
    <source>
        <dbReference type="ARBA" id="ARBA00022833"/>
    </source>
</evidence>
<dbReference type="Proteomes" id="UP000515163">
    <property type="component" value="Unplaced"/>
</dbReference>
<dbReference type="RefSeq" id="XP_031548805.1">
    <property type="nucleotide sequence ID" value="XM_031692945.1"/>
</dbReference>
<dbReference type="SUPFAM" id="SSF82708">
    <property type="entry name" value="R3H domain"/>
    <property type="match status" value="1"/>
</dbReference>
<evidence type="ECO:0000256" key="9">
    <source>
        <dbReference type="ARBA" id="ARBA00023242"/>
    </source>
</evidence>
<evidence type="ECO:0000256" key="2">
    <source>
        <dbReference type="ARBA" id="ARBA00007269"/>
    </source>
</evidence>
<sequence length="1181" mass="132683">MEAEGPAGEPPSEQDETERNGARNSEKSDETSEKEKNLIKTKSNQRRPYTSRQRKEFQGKTKDSKREQQCASKGDSIDSQKTLDDNETEGNKDVISWLNKRMSKKEDSSSGERNVAVDVKDKPRDEGRNKSQKFIKRKDKKFVGKESIKSEEQEQPSQGVQVLSYKSSENEKSKQRSRMPRNKNPNFRSETKNSDSWRGRQRSGKLSSREERDKHQELDKKDSIVSADENVIEIGTNVNVVNGKYVGRREKQENRHDYSYDNQFSGTHYYPQDYYYQQGFPYGGVYGVHLPVPYDAYFQPYGMEFNNAVYCSQYQDYGNVNQNFYQGYQPQNQEQFENHSVTVTDEDEKSKPRNNKRQRYPFKGYRNRQIIGNSNVIDASHSEQAGMLTEQLQNESYECMVCCDKIYCSAAVWSCDNCYHVFHLKCARKWARSPMAVIEGEDGGWRCPACQNISQSVPNVYRCFCGKSLDPPWNVRDGITPHSCGELCKKKRDAADCPHLCNQLCHPGPCPSCPVMVSKSCECGKESQQSRCGQKIVIKCKSVCRKPLNCGVHTCEKICHSGPCDLCDVSEEQVCYCGATKRQALCGSGDIDIVDGKNGCFSCENTCNRTLDCGNHTCDAVCHKGDCAPCKLKPELIVTCPCGKTTLSQLLGTDGQRESCLDPVPTCEKTCGKILPCSPKEGDKSNSSSEHRCKEPCHHGNCGPCDGVSVVVCRCGAATKIIKCCERTTEDYLCDQRCNKKRQCGRHRCNQKCCVNKDHKCELICGKKLRCGIHTCDEPCHRGYCPPCFMTSFEELSCHCGATVLFPPIPCGTPPPDCTKPCSRQHPCSHQVNHLCHNEEVCPPCTVLTKKMCSGNHELRLNVQCHVTDVSCGKRCGSILPCGHKCINLCHKPPCVNDQEPCTQPCNEPRKECGHICGAPCHKGTPCPVLPCKVKVKVSCKCGRRSEMVPCLQGGDKSALAQFYQRLTTETLANKMKEVQQGQTVDIARLMMLDDKATKHIDCNEECAVQERNRRFAEALHIDESTEAALNVPRMLYSSFLVNEAKSNIAFIQSVEEAFENIIDIAKKSQSGQKSHSFPPMKSNQRRIIHELAVHYNCSSISYYSEPKRNTVITATKESKVPPSTLSAQVNRLVNPPAPTPVPYLPSDLASKTRLTKKTNEEEKPKAWSQVPDYFADDFDD</sequence>
<organism evidence="15 16">
    <name type="scientific">Actinia tenebrosa</name>
    <name type="common">Australian red waratah sea anemone</name>
    <dbReference type="NCBI Taxonomy" id="6105"/>
    <lineage>
        <taxon>Eukaryota</taxon>
        <taxon>Metazoa</taxon>
        <taxon>Cnidaria</taxon>
        <taxon>Anthozoa</taxon>
        <taxon>Hexacorallia</taxon>
        <taxon>Actiniaria</taxon>
        <taxon>Actiniidae</taxon>
        <taxon>Actinia</taxon>
    </lineage>
</organism>
<evidence type="ECO:0000256" key="7">
    <source>
        <dbReference type="ARBA" id="ARBA00023015"/>
    </source>
</evidence>
<dbReference type="PROSITE" id="PS50016">
    <property type="entry name" value="ZF_PHD_2"/>
    <property type="match status" value="1"/>
</dbReference>
<dbReference type="GO" id="GO:0005634">
    <property type="term" value="C:nucleus"/>
    <property type="evidence" value="ECO:0007669"/>
    <property type="project" value="UniProtKB-SubCell"/>
</dbReference>
<keyword evidence="4" id="KW-0677">Repeat</keyword>
<evidence type="ECO:0000256" key="11">
    <source>
        <dbReference type="SAM" id="MobiDB-lite"/>
    </source>
</evidence>
<feature type="domain" description="R3H" evidence="14">
    <location>
        <begin position="1052"/>
        <end position="1117"/>
    </location>
</feature>
<dbReference type="PANTHER" id="PTHR12360">
    <property type="entry name" value="NUCLEAR TRANSCRIPTION FACTOR, X-BOX BINDING 1 NFX1"/>
    <property type="match status" value="1"/>
</dbReference>
<dbReference type="InterPro" id="IPR000967">
    <property type="entry name" value="Znf_NFX1"/>
</dbReference>
<proteinExistence type="inferred from homology"/>
<feature type="compositionally biased region" description="Polar residues" evidence="11">
    <location>
        <begin position="40"/>
        <end position="51"/>
    </location>
</feature>
<keyword evidence="5 10" id="KW-0863">Zinc-finger</keyword>
<feature type="compositionally biased region" description="Basic and acidic residues" evidence="11">
    <location>
        <begin position="53"/>
        <end position="68"/>
    </location>
</feature>
<evidence type="ECO:0000256" key="8">
    <source>
        <dbReference type="ARBA" id="ARBA00023163"/>
    </source>
</evidence>
<evidence type="ECO:0000256" key="4">
    <source>
        <dbReference type="ARBA" id="ARBA00022737"/>
    </source>
</evidence>
<keyword evidence="8" id="KW-0804">Transcription</keyword>
<accession>A0A6P8H8P8</accession>
<keyword evidence="6" id="KW-0862">Zinc</keyword>
<keyword evidence="3" id="KW-0479">Metal-binding</keyword>
<feature type="compositionally biased region" description="Basic and acidic residues" evidence="11">
    <location>
        <begin position="207"/>
        <end position="222"/>
    </location>
</feature>
<evidence type="ECO:0000259" key="14">
    <source>
        <dbReference type="PROSITE" id="PS51061"/>
    </source>
</evidence>
<dbReference type="KEGG" id="aten:116286431"/>
<dbReference type="InParanoid" id="A0A6P8H8P8"/>
<evidence type="ECO:0000256" key="5">
    <source>
        <dbReference type="ARBA" id="ARBA00022771"/>
    </source>
</evidence>
<feature type="compositionally biased region" description="Low complexity" evidence="11">
    <location>
        <begin position="1"/>
        <end position="11"/>
    </location>
</feature>
<dbReference type="SUPFAM" id="SSF57850">
    <property type="entry name" value="RING/U-box"/>
    <property type="match status" value="1"/>
</dbReference>
<dbReference type="CDD" id="cd06008">
    <property type="entry name" value="NF-X1-zinc-finger"/>
    <property type="match status" value="6"/>
</dbReference>
<dbReference type="GO" id="GO:0000981">
    <property type="term" value="F:DNA-binding transcription factor activity, RNA polymerase II-specific"/>
    <property type="evidence" value="ECO:0007669"/>
    <property type="project" value="TreeGrafter"/>
</dbReference>
<dbReference type="PROSITE" id="PS51061">
    <property type="entry name" value="R3H"/>
    <property type="match status" value="1"/>
</dbReference>
<feature type="compositionally biased region" description="Basic residues" evidence="11">
    <location>
        <begin position="130"/>
        <end position="140"/>
    </location>
</feature>
<dbReference type="InterPro" id="IPR036867">
    <property type="entry name" value="R3H_dom_sf"/>
</dbReference>
<name>A0A6P8H8P8_ACTTE</name>
<feature type="domain" description="PHD-type" evidence="12">
    <location>
        <begin position="396"/>
        <end position="453"/>
    </location>
</feature>
<feature type="region of interest" description="Disordered" evidence="11">
    <location>
        <begin position="339"/>
        <end position="359"/>
    </location>
</feature>
<keyword evidence="7" id="KW-0805">Transcription regulation</keyword>
<feature type="region of interest" description="Disordered" evidence="11">
    <location>
        <begin position="1"/>
        <end position="222"/>
    </location>
</feature>